<dbReference type="CDD" id="cd16017">
    <property type="entry name" value="LptA"/>
    <property type="match status" value="1"/>
</dbReference>
<reference evidence="10" key="1">
    <citation type="journal article" date="2019" name="Int. J. Syst. Evol. Microbiol.">
        <title>The Global Catalogue of Microorganisms (GCM) 10K type strain sequencing project: providing services to taxonomists for standard genome sequencing and annotation.</title>
        <authorList>
            <consortium name="The Broad Institute Genomics Platform"/>
            <consortium name="The Broad Institute Genome Sequencing Center for Infectious Disease"/>
            <person name="Wu L."/>
            <person name="Ma J."/>
        </authorList>
    </citation>
    <scope>NUCLEOTIDE SEQUENCE [LARGE SCALE GENOMIC DNA]</scope>
    <source>
        <strain evidence="10">JCM 17666</strain>
    </source>
</reference>
<dbReference type="RefSeq" id="WP_345250462.1">
    <property type="nucleotide sequence ID" value="NZ_BAABFO010000012.1"/>
</dbReference>
<keyword evidence="10" id="KW-1185">Reference proteome</keyword>
<dbReference type="Pfam" id="PF00884">
    <property type="entry name" value="Sulfatase"/>
    <property type="match status" value="1"/>
</dbReference>
<evidence type="ECO:0000256" key="2">
    <source>
        <dbReference type="ARBA" id="ARBA00022475"/>
    </source>
</evidence>
<organism evidence="9 10">
    <name type="scientific">Pigmentiphaga soli</name>
    <dbReference type="NCBI Taxonomy" id="1007095"/>
    <lineage>
        <taxon>Bacteria</taxon>
        <taxon>Pseudomonadati</taxon>
        <taxon>Pseudomonadota</taxon>
        <taxon>Betaproteobacteria</taxon>
        <taxon>Burkholderiales</taxon>
        <taxon>Alcaligenaceae</taxon>
        <taxon>Pigmentiphaga</taxon>
    </lineage>
</organism>
<keyword evidence="5 7" id="KW-1133">Transmembrane helix</keyword>
<dbReference type="EMBL" id="BAABFO010000012">
    <property type="protein sequence ID" value="GAA4335038.1"/>
    <property type="molecule type" value="Genomic_DNA"/>
</dbReference>
<evidence type="ECO:0000256" key="5">
    <source>
        <dbReference type="ARBA" id="ARBA00022989"/>
    </source>
</evidence>
<evidence type="ECO:0000256" key="3">
    <source>
        <dbReference type="ARBA" id="ARBA00022679"/>
    </source>
</evidence>
<evidence type="ECO:0000256" key="7">
    <source>
        <dbReference type="SAM" id="Phobius"/>
    </source>
</evidence>
<feature type="transmembrane region" description="Helical" evidence="7">
    <location>
        <begin position="86"/>
        <end position="106"/>
    </location>
</feature>
<keyword evidence="6 7" id="KW-0472">Membrane</keyword>
<accession>A0ABP8H6W1</accession>
<dbReference type="InterPro" id="IPR040423">
    <property type="entry name" value="PEA_transferase"/>
</dbReference>
<proteinExistence type="predicted"/>
<comment type="subcellular location">
    <subcellularLocation>
        <location evidence="1">Cell membrane</location>
        <topology evidence="1">Multi-pass membrane protein</topology>
    </subcellularLocation>
</comment>
<dbReference type="PANTHER" id="PTHR30443">
    <property type="entry name" value="INNER MEMBRANE PROTEIN"/>
    <property type="match status" value="1"/>
</dbReference>
<dbReference type="InterPro" id="IPR000917">
    <property type="entry name" value="Sulfatase_N"/>
</dbReference>
<dbReference type="SUPFAM" id="SSF53649">
    <property type="entry name" value="Alkaline phosphatase-like"/>
    <property type="match status" value="1"/>
</dbReference>
<keyword evidence="3" id="KW-0808">Transferase</keyword>
<evidence type="ECO:0000313" key="10">
    <source>
        <dbReference type="Proteomes" id="UP001501671"/>
    </source>
</evidence>
<protein>
    <recommendedName>
        <fullName evidence="8">Sulfatase N-terminal domain-containing protein</fullName>
    </recommendedName>
</protein>
<evidence type="ECO:0000256" key="1">
    <source>
        <dbReference type="ARBA" id="ARBA00004651"/>
    </source>
</evidence>
<evidence type="ECO:0000256" key="6">
    <source>
        <dbReference type="ARBA" id="ARBA00023136"/>
    </source>
</evidence>
<sequence>MAISPSGRPPSEPRAPARGCPAWLRRAGPALGIAALALATTALMLADDLLQQPFADGNRADFELSFALGLLAFNAALWLSGSRAFVAGVLALLAGMELVQLGHISYFGRPLDPLALASLFADFDDVRQVAGTDFAEHWHVPLAVLLPYGAVLALFMRRLRPGAWPGTALGARPGARRAVRAAAMTLVLATLLSKPYRATYRDINAFLPGPTRNALHNSFNTFGFFAVHGASLLRADGPPAVAPPPPIVTPLPSEARHVWLVVSDSLRSDHLGILGYERDTTPRLAARPDLLARHGVASGVATAVSLPLILNAVREPGAVGQIRGLSTNLFRLAKEAGFRTYWISSQESKLLNDAGSRYIDVSVTREDAPERFLAQGDDALPALLDEQRWPDKTFVVIVMRTAHAPYEANYAHDRRYARWPDDRGLPREQRLRNAYDNSVLYFDSVLDRIIERFDALRGPRHLVATGDHGQLLGRGGQWGHNVLEPEVATVPVLALSREAAADRIGALRDERWISHFEMSRWLAGALGYRIAYPDELPGVHYVQGKNLYGSNTFREVREGKALEFSAVLPVGHRLPAPAAP</sequence>
<comment type="caution">
    <text evidence="9">The sequence shown here is derived from an EMBL/GenBank/DDBJ whole genome shotgun (WGS) entry which is preliminary data.</text>
</comment>
<evidence type="ECO:0000313" key="9">
    <source>
        <dbReference type="EMBL" id="GAA4335038.1"/>
    </source>
</evidence>
<dbReference type="Proteomes" id="UP001501671">
    <property type="component" value="Unassembled WGS sequence"/>
</dbReference>
<keyword evidence="4 7" id="KW-0812">Transmembrane</keyword>
<keyword evidence="2" id="KW-1003">Cell membrane</keyword>
<evidence type="ECO:0000256" key="4">
    <source>
        <dbReference type="ARBA" id="ARBA00022692"/>
    </source>
</evidence>
<dbReference type="Gene3D" id="3.40.720.10">
    <property type="entry name" value="Alkaline Phosphatase, subunit A"/>
    <property type="match status" value="1"/>
</dbReference>
<feature type="transmembrane region" description="Helical" evidence="7">
    <location>
        <begin position="62"/>
        <end position="79"/>
    </location>
</feature>
<dbReference type="InterPro" id="IPR017850">
    <property type="entry name" value="Alkaline_phosphatase_core_sf"/>
</dbReference>
<dbReference type="PANTHER" id="PTHR30443:SF0">
    <property type="entry name" value="PHOSPHOETHANOLAMINE TRANSFERASE EPTA"/>
    <property type="match status" value="1"/>
</dbReference>
<gene>
    <name evidence="9" type="ORF">GCM10023144_27900</name>
</gene>
<feature type="domain" description="Sulfatase N-terminal" evidence="8">
    <location>
        <begin position="257"/>
        <end position="518"/>
    </location>
</feature>
<name>A0ABP8H6W1_9BURK</name>
<dbReference type="InterPro" id="IPR058130">
    <property type="entry name" value="PEA_transf_C"/>
</dbReference>
<evidence type="ECO:0000259" key="8">
    <source>
        <dbReference type="Pfam" id="PF00884"/>
    </source>
</evidence>